<dbReference type="Pfam" id="PF13177">
    <property type="entry name" value="DNA_pol3_delta2"/>
    <property type="match status" value="1"/>
</dbReference>
<evidence type="ECO:0000313" key="1">
    <source>
        <dbReference type="EMBL" id="AFZ49371.1"/>
    </source>
</evidence>
<dbReference type="AlphaFoldDB" id="K9YR16"/>
<name>K9YR16_DACS8</name>
<dbReference type="OrthoDB" id="9810148at2"/>
<dbReference type="Gene3D" id="3.40.50.300">
    <property type="entry name" value="P-loop containing nucleotide triphosphate hydrolases"/>
    <property type="match status" value="1"/>
</dbReference>
<dbReference type="HOGENOM" id="CLU_006229_4_4_3"/>
<organism evidence="1 2">
    <name type="scientific">Dactylococcopsis salina (strain PCC 8305)</name>
    <name type="common">Myxobactron salinum</name>
    <dbReference type="NCBI Taxonomy" id="13035"/>
    <lineage>
        <taxon>Bacteria</taxon>
        <taxon>Bacillati</taxon>
        <taxon>Cyanobacteriota</taxon>
        <taxon>Cyanophyceae</taxon>
        <taxon>Nodosilineales</taxon>
        <taxon>Cymatolegaceae</taxon>
        <taxon>Dactylococcopsis</taxon>
    </lineage>
</organism>
<dbReference type="InterPro" id="IPR027417">
    <property type="entry name" value="P-loop_NTPase"/>
</dbReference>
<evidence type="ECO:0000313" key="2">
    <source>
        <dbReference type="Proteomes" id="UP000010482"/>
    </source>
</evidence>
<dbReference type="EMBL" id="CP003944">
    <property type="protein sequence ID" value="AFZ49371.1"/>
    <property type="molecule type" value="Genomic_DNA"/>
</dbReference>
<dbReference type="NCBIfam" id="NF005638">
    <property type="entry name" value="PRK07399.1"/>
    <property type="match status" value="1"/>
</dbReference>
<dbReference type="Proteomes" id="UP000010482">
    <property type="component" value="Chromosome"/>
</dbReference>
<dbReference type="PATRIC" id="fig|13035.3.peg.671"/>
<dbReference type="eggNOG" id="COG0470">
    <property type="taxonomic scope" value="Bacteria"/>
</dbReference>
<protein>
    <recommendedName>
        <fullName evidence="3">DNA polymerase III, delta'' subunit</fullName>
    </recommendedName>
</protein>
<gene>
    <name evidence="1" type="ORF">Dacsa_0596</name>
</gene>
<dbReference type="SUPFAM" id="SSF52540">
    <property type="entry name" value="P-loop containing nucleoside triphosphate hydrolases"/>
    <property type="match status" value="1"/>
</dbReference>
<reference evidence="1" key="1">
    <citation type="submission" date="2012-04" db="EMBL/GenBank/DDBJ databases">
        <title>Finished genome of Dactylococcopsis salina PCC 8305.</title>
        <authorList>
            <consortium name="US DOE Joint Genome Institute"/>
            <person name="Gugger M."/>
            <person name="Coursin T."/>
            <person name="Rippka R."/>
            <person name="Tandeau De Marsac N."/>
            <person name="Huntemann M."/>
            <person name="Wei C.-L."/>
            <person name="Han J."/>
            <person name="Detter J.C."/>
            <person name="Han C."/>
            <person name="Tapia R."/>
            <person name="Daligault H."/>
            <person name="Chen A."/>
            <person name="Krypides N."/>
            <person name="Mavromatis K."/>
            <person name="Markowitz V."/>
            <person name="Szeto E."/>
            <person name="Ivanova N."/>
            <person name="Ovchinnikova G."/>
            <person name="Pagani I."/>
            <person name="Pati A."/>
            <person name="Goodwin L."/>
            <person name="Peters L."/>
            <person name="Pitluck S."/>
            <person name="Woyke T."/>
            <person name="Kerfeld C."/>
        </authorList>
    </citation>
    <scope>NUCLEOTIDE SEQUENCE [LARGE SCALE GENOMIC DNA]</scope>
    <source>
        <strain evidence="1">PCC 8305</strain>
    </source>
</reference>
<proteinExistence type="predicted"/>
<evidence type="ECO:0008006" key="3">
    <source>
        <dbReference type="Google" id="ProtNLM"/>
    </source>
</evidence>
<dbReference type="PANTHER" id="PTHR11669">
    <property type="entry name" value="REPLICATION FACTOR C / DNA POLYMERASE III GAMMA-TAU SUBUNIT"/>
    <property type="match status" value="1"/>
</dbReference>
<dbReference type="InterPro" id="IPR050238">
    <property type="entry name" value="DNA_Rep/Repair_Clamp_Loader"/>
</dbReference>
<dbReference type="STRING" id="13035.Dacsa_0596"/>
<dbReference type="RefSeq" id="WP_015228383.1">
    <property type="nucleotide sequence ID" value="NC_019780.1"/>
</dbReference>
<keyword evidence="2" id="KW-1185">Reference proteome</keyword>
<dbReference type="KEGG" id="dsl:Dacsa_0596"/>
<dbReference type="GO" id="GO:0006261">
    <property type="term" value="P:DNA-templated DNA replication"/>
    <property type="evidence" value="ECO:0007669"/>
    <property type="project" value="TreeGrafter"/>
</dbReference>
<sequence length="336" mass="37463">MTAFSALIGQKQAVELLTSAVTRQRIAPAYLFNGPEGVGRHLAAIEFTTLILAEEQNLNLVRHKVQSQNHPDLLTVEPTYLQQGKLLTEAQAQAEGLKRKAPPQIRVEQIREIARFLSRPPLEASRAVVIIEAAHTMAEAAANALLKTLEEPGKATIILIAPSADSLLPTLVSRCQRIPFYRLSMPDLKQVLAQTDQSEIIEQETLCAIAQGSPGEAMIAKENLTEIPKSILQQLETLINHQEQSSLINTEIALNLGKEISQNLDFPTQIWLINYLQQRFWKQGLKTQVPLKRLSGLEQLETSQKMLLSYVQPRLVWEVTLLQIGEVTSPESLDHN</sequence>
<accession>K9YR16</accession>
<dbReference type="PANTHER" id="PTHR11669:SF8">
    <property type="entry name" value="DNA POLYMERASE III SUBUNIT DELTA"/>
    <property type="match status" value="1"/>
</dbReference>